<dbReference type="GO" id="GO:0016491">
    <property type="term" value="F:oxidoreductase activity"/>
    <property type="evidence" value="ECO:0007669"/>
    <property type="project" value="UniProtKB-KW"/>
</dbReference>
<feature type="domain" description="Enoyl reductase (ER)" evidence="5">
    <location>
        <begin position="7"/>
        <end position="333"/>
    </location>
</feature>
<dbReference type="SUPFAM" id="SSF50129">
    <property type="entry name" value="GroES-like"/>
    <property type="match status" value="1"/>
</dbReference>
<evidence type="ECO:0000259" key="5">
    <source>
        <dbReference type="SMART" id="SM00829"/>
    </source>
</evidence>
<name>D1CHE7_THET1</name>
<evidence type="ECO:0000256" key="3">
    <source>
        <dbReference type="ARBA" id="ARBA00023002"/>
    </source>
</evidence>
<dbReference type="InterPro" id="IPR013149">
    <property type="entry name" value="ADH-like_C"/>
</dbReference>
<keyword evidence="1 4" id="KW-0479">Metal-binding</keyword>
<dbReference type="Gene3D" id="3.40.50.720">
    <property type="entry name" value="NAD(P)-binding Rossmann-like Domain"/>
    <property type="match status" value="1"/>
</dbReference>
<gene>
    <name evidence="6" type="ordered locus">Tter_2269</name>
</gene>
<dbReference type="PANTHER" id="PTHR43401:SF2">
    <property type="entry name" value="L-THREONINE 3-DEHYDROGENASE"/>
    <property type="match status" value="1"/>
</dbReference>
<evidence type="ECO:0000313" key="6">
    <source>
        <dbReference type="EMBL" id="ACZ43168.1"/>
    </source>
</evidence>
<evidence type="ECO:0000256" key="1">
    <source>
        <dbReference type="ARBA" id="ARBA00022723"/>
    </source>
</evidence>
<dbReference type="EMBL" id="CP001826">
    <property type="protein sequence ID" value="ACZ43168.1"/>
    <property type="molecule type" value="Genomic_DNA"/>
</dbReference>
<dbReference type="RefSeq" id="WP_012876199.1">
    <property type="nucleotide sequence ID" value="NC_013526.1"/>
</dbReference>
<organism evidence="6 7">
    <name type="scientific">Thermobaculum terrenum (strain ATCC BAA-798 / CCMEE 7001 / YNP1)</name>
    <dbReference type="NCBI Taxonomy" id="525904"/>
    <lineage>
        <taxon>Bacteria</taxon>
        <taxon>Bacillati</taxon>
        <taxon>Chloroflexota</taxon>
        <taxon>Chloroflexia</taxon>
        <taxon>Candidatus Thermobaculales</taxon>
        <taxon>Candidatus Thermobaculaceae</taxon>
        <taxon>Thermobaculum</taxon>
    </lineage>
</organism>
<dbReference type="KEGG" id="ttr:Tter_2269"/>
<proteinExistence type="inferred from homology"/>
<comment type="similarity">
    <text evidence="4">Belongs to the zinc-containing alcohol dehydrogenase family.</text>
</comment>
<keyword evidence="3" id="KW-0560">Oxidoreductase</keyword>
<dbReference type="InterPro" id="IPR011032">
    <property type="entry name" value="GroES-like_sf"/>
</dbReference>
<keyword evidence="7" id="KW-1185">Reference proteome</keyword>
<dbReference type="CDD" id="cd08234">
    <property type="entry name" value="threonine_DH_like"/>
    <property type="match status" value="1"/>
</dbReference>
<reference evidence="7" key="1">
    <citation type="journal article" date="2010" name="Stand. Genomic Sci.">
        <title>Complete genome sequence of 'Thermobaculum terrenum' type strain (YNP1).</title>
        <authorList>
            <person name="Kiss H."/>
            <person name="Cleland D."/>
            <person name="Lapidus A."/>
            <person name="Lucas S."/>
            <person name="Glavina Del Rio T."/>
            <person name="Nolan M."/>
            <person name="Tice H."/>
            <person name="Han C."/>
            <person name="Goodwin L."/>
            <person name="Pitluck S."/>
            <person name="Liolios K."/>
            <person name="Ivanova N."/>
            <person name="Mavromatis K."/>
            <person name="Ovchinnikova G."/>
            <person name="Pati A."/>
            <person name="Chen A."/>
            <person name="Palaniappan K."/>
            <person name="Land M."/>
            <person name="Hauser L."/>
            <person name="Chang Y."/>
            <person name="Jeffries C."/>
            <person name="Lu M."/>
            <person name="Brettin T."/>
            <person name="Detter J."/>
            <person name="Goker M."/>
            <person name="Tindall B."/>
            <person name="Beck B."/>
            <person name="McDermott T."/>
            <person name="Woyke T."/>
            <person name="Bristow J."/>
            <person name="Eisen J."/>
            <person name="Markowitz V."/>
            <person name="Hugenholtz P."/>
            <person name="Kyrpides N."/>
            <person name="Klenk H."/>
            <person name="Cheng J."/>
        </authorList>
    </citation>
    <scope>NUCLEOTIDE SEQUENCE [LARGE SCALE GENOMIC DNA]</scope>
    <source>
        <strain evidence="7">ATCC BAA-798 / YNP1</strain>
    </source>
</reference>
<dbReference type="Pfam" id="PF00107">
    <property type="entry name" value="ADH_zinc_N"/>
    <property type="match status" value="1"/>
</dbReference>
<dbReference type="InterPro" id="IPR002328">
    <property type="entry name" value="ADH_Zn_CS"/>
</dbReference>
<dbReference type="SMART" id="SM00829">
    <property type="entry name" value="PKS_ER"/>
    <property type="match status" value="1"/>
</dbReference>
<dbReference type="GO" id="GO:0008270">
    <property type="term" value="F:zinc ion binding"/>
    <property type="evidence" value="ECO:0007669"/>
    <property type="project" value="InterPro"/>
</dbReference>
<dbReference type="PANTHER" id="PTHR43401">
    <property type="entry name" value="L-THREONINE 3-DEHYDROGENASE"/>
    <property type="match status" value="1"/>
</dbReference>
<evidence type="ECO:0000256" key="4">
    <source>
        <dbReference type="RuleBase" id="RU361277"/>
    </source>
</evidence>
<dbReference type="Gene3D" id="3.90.180.10">
    <property type="entry name" value="Medium-chain alcohol dehydrogenases, catalytic domain"/>
    <property type="match status" value="1"/>
</dbReference>
<dbReference type="eggNOG" id="COG1063">
    <property type="taxonomic scope" value="Bacteria"/>
</dbReference>
<dbReference type="Pfam" id="PF08240">
    <property type="entry name" value="ADH_N"/>
    <property type="match status" value="1"/>
</dbReference>
<dbReference type="OrthoDB" id="9770238at2"/>
<dbReference type="SUPFAM" id="SSF51735">
    <property type="entry name" value="NAD(P)-binding Rossmann-fold domains"/>
    <property type="match status" value="1"/>
</dbReference>
<comment type="cofactor">
    <cofactor evidence="4">
        <name>Zn(2+)</name>
        <dbReference type="ChEBI" id="CHEBI:29105"/>
    </cofactor>
</comment>
<evidence type="ECO:0000313" key="7">
    <source>
        <dbReference type="Proteomes" id="UP000000323"/>
    </source>
</evidence>
<dbReference type="InterPro" id="IPR050129">
    <property type="entry name" value="Zn_alcohol_dh"/>
</dbReference>
<sequence>MRAVVVEQPKTVAIKDVPKPEPGPGEVVVQVAACGICGTDKNIYAGTFLSHYPLIPGHEFSGVVAAVGQGVSGLREGDRVAVDPSLFCGECYYCRRLQGNHCERWGAIGDTTSGAFAEYVKVPARNCYVISERLSFAEGALIEPLACVVWGMKRLQAQPADSVLLLGAGPMSMLWLQVLRHGNASQIVVTDLYPSRLEAAREFGASDVVVADESQEERLREVSPRGFDIVIDVTGVPKVLEAGFKYVKPMGKLMAFGVCPMNSSISVNPFEIYNKDITILGSMAINYTFEQAVELAEAGVVDLRSLVSHTFPLEEFERALQTAGTQASMKVQVNP</sequence>
<dbReference type="PROSITE" id="PS00059">
    <property type="entry name" value="ADH_ZINC"/>
    <property type="match status" value="1"/>
</dbReference>
<dbReference type="InterPro" id="IPR036291">
    <property type="entry name" value="NAD(P)-bd_dom_sf"/>
</dbReference>
<dbReference type="STRING" id="525904.Tter_2269"/>
<keyword evidence="2 4" id="KW-0862">Zinc</keyword>
<dbReference type="InterPro" id="IPR020843">
    <property type="entry name" value="ER"/>
</dbReference>
<accession>D1CHE7</accession>
<protein>
    <submittedName>
        <fullName evidence="6">Alcohol dehydrogenase GroES domain protein</fullName>
    </submittedName>
</protein>
<dbReference type="HOGENOM" id="CLU_026673_11_0_0"/>
<dbReference type="AlphaFoldDB" id="D1CHE7"/>
<evidence type="ECO:0000256" key="2">
    <source>
        <dbReference type="ARBA" id="ARBA00022833"/>
    </source>
</evidence>
<dbReference type="Proteomes" id="UP000000323">
    <property type="component" value="Chromosome 2"/>
</dbReference>
<dbReference type="InterPro" id="IPR013154">
    <property type="entry name" value="ADH-like_N"/>
</dbReference>